<dbReference type="GO" id="GO:0043190">
    <property type="term" value="C:ATP-binding cassette (ABC) transporter complex"/>
    <property type="evidence" value="ECO:0007669"/>
    <property type="project" value="InterPro"/>
</dbReference>
<feature type="transmembrane region" description="Helical" evidence="8">
    <location>
        <begin position="149"/>
        <end position="168"/>
    </location>
</feature>
<keyword evidence="11" id="KW-1185">Reference proteome</keyword>
<evidence type="ECO:0000256" key="4">
    <source>
        <dbReference type="ARBA" id="ARBA00022692"/>
    </source>
</evidence>
<name>A0A7G9S2B5_9MICO</name>
<dbReference type="AlphaFoldDB" id="A0A7G9S2B5"/>
<evidence type="ECO:0000256" key="5">
    <source>
        <dbReference type="ARBA" id="ARBA00022970"/>
    </source>
</evidence>
<dbReference type="PROSITE" id="PS50928">
    <property type="entry name" value="ABC_TM1"/>
    <property type="match status" value="1"/>
</dbReference>
<evidence type="ECO:0000259" key="9">
    <source>
        <dbReference type="PROSITE" id="PS50928"/>
    </source>
</evidence>
<feature type="transmembrane region" description="Helical" evidence="8">
    <location>
        <begin position="53"/>
        <end position="75"/>
    </location>
</feature>
<evidence type="ECO:0000256" key="3">
    <source>
        <dbReference type="ARBA" id="ARBA00022475"/>
    </source>
</evidence>
<dbReference type="NCBIfam" id="TIGR01726">
    <property type="entry name" value="HEQRo_perm_3TM"/>
    <property type="match status" value="1"/>
</dbReference>
<dbReference type="PANTHER" id="PTHR30614">
    <property type="entry name" value="MEMBRANE COMPONENT OF AMINO ACID ABC TRANSPORTER"/>
    <property type="match status" value="1"/>
</dbReference>
<feature type="domain" description="ABC transmembrane type-1" evidence="9">
    <location>
        <begin position="15"/>
        <end position="207"/>
    </location>
</feature>
<dbReference type="InterPro" id="IPR035906">
    <property type="entry name" value="MetI-like_sf"/>
</dbReference>
<dbReference type="Gene3D" id="1.10.3720.10">
    <property type="entry name" value="MetI-like"/>
    <property type="match status" value="1"/>
</dbReference>
<feature type="transmembrane region" description="Helical" evidence="8">
    <location>
        <begin position="188"/>
        <end position="210"/>
    </location>
</feature>
<accession>A0A7G9S2B5</accession>
<dbReference type="InterPro" id="IPR000515">
    <property type="entry name" value="MetI-like"/>
</dbReference>
<proteinExistence type="inferred from homology"/>
<protein>
    <submittedName>
        <fullName evidence="10">Amino acid ABC transporter permease</fullName>
    </submittedName>
</protein>
<evidence type="ECO:0000313" key="10">
    <source>
        <dbReference type="EMBL" id="QNN61990.1"/>
    </source>
</evidence>
<comment type="subcellular location">
    <subcellularLocation>
        <location evidence="1 8">Cell membrane</location>
        <topology evidence="1 8">Multi-pass membrane protein</topology>
    </subcellularLocation>
</comment>
<reference evidence="10 11" key="1">
    <citation type="submission" date="2020-08" db="EMBL/GenBank/DDBJ databases">
        <title>Genome sequence of Leucobacter denitrificans KACC 14055T.</title>
        <authorList>
            <person name="Hyun D.-W."/>
            <person name="Bae J.-W."/>
        </authorList>
    </citation>
    <scope>NUCLEOTIDE SEQUENCE [LARGE SCALE GENOMIC DNA]</scope>
    <source>
        <strain evidence="10 11">KACC 14055</strain>
    </source>
</reference>
<evidence type="ECO:0000256" key="1">
    <source>
        <dbReference type="ARBA" id="ARBA00004651"/>
    </source>
</evidence>
<dbReference type="SUPFAM" id="SSF161098">
    <property type="entry name" value="MetI-like"/>
    <property type="match status" value="1"/>
</dbReference>
<gene>
    <name evidence="10" type="ORF">H9L06_06585</name>
</gene>
<evidence type="ECO:0000256" key="8">
    <source>
        <dbReference type="RuleBase" id="RU363032"/>
    </source>
</evidence>
<evidence type="ECO:0000256" key="6">
    <source>
        <dbReference type="ARBA" id="ARBA00022989"/>
    </source>
</evidence>
<dbReference type="GO" id="GO:0006865">
    <property type="term" value="P:amino acid transport"/>
    <property type="evidence" value="ECO:0007669"/>
    <property type="project" value="UniProtKB-KW"/>
</dbReference>
<evidence type="ECO:0000256" key="7">
    <source>
        <dbReference type="ARBA" id="ARBA00023136"/>
    </source>
</evidence>
<dbReference type="Pfam" id="PF00528">
    <property type="entry name" value="BPD_transp_1"/>
    <property type="match status" value="1"/>
</dbReference>
<organism evidence="10 11">
    <name type="scientific">Leucobacter denitrificans</name>
    <dbReference type="NCBI Taxonomy" id="683042"/>
    <lineage>
        <taxon>Bacteria</taxon>
        <taxon>Bacillati</taxon>
        <taxon>Actinomycetota</taxon>
        <taxon>Actinomycetes</taxon>
        <taxon>Micrococcales</taxon>
        <taxon>Microbacteriaceae</taxon>
        <taxon>Leucobacter</taxon>
    </lineage>
</organism>
<evidence type="ECO:0000256" key="2">
    <source>
        <dbReference type="ARBA" id="ARBA00022448"/>
    </source>
</evidence>
<keyword evidence="3" id="KW-1003">Cell membrane</keyword>
<dbReference type="EMBL" id="CP060716">
    <property type="protein sequence ID" value="QNN61990.1"/>
    <property type="molecule type" value="Genomic_DNA"/>
</dbReference>
<dbReference type="CDD" id="cd06261">
    <property type="entry name" value="TM_PBP2"/>
    <property type="match status" value="1"/>
</dbReference>
<comment type="similarity">
    <text evidence="8">Belongs to the binding-protein-dependent transport system permease family.</text>
</comment>
<dbReference type="PANTHER" id="PTHR30614:SF0">
    <property type="entry name" value="L-CYSTINE TRANSPORT SYSTEM PERMEASE PROTEIN TCYL"/>
    <property type="match status" value="1"/>
</dbReference>
<dbReference type="RefSeq" id="WP_187554461.1">
    <property type="nucleotide sequence ID" value="NZ_CP060716.1"/>
</dbReference>
<keyword evidence="2 8" id="KW-0813">Transport</keyword>
<sequence length="219" mass="23976">MSDPISIAIEYFPQLLKGLWVSVLLLASLVGVGTPLAFLAAIGLRSRFKILRWTLIAIIEFARGIPSLIMLYLIYFGMPSVGLTLTSFVAATIALSINYIGYVSDTMRSGIDSIPRGQLEAASALGLNRWHTVRFVTIPQSFRIITPPLLSWIIVYFQTTAIAFTIAVPELMSAAYSIASKNFQYLTLFILVGMIYAAFSIPGSQLVAALERRSSKSSV</sequence>
<feature type="transmembrane region" description="Helical" evidence="8">
    <location>
        <begin position="20"/>
        <end position="41"/>
    </location>
</feature>
<keyword evidence="5" id="KW-0029">Amino-acid transport</keyword>
<dbReference type="InterPro" id="IPR043429">
    <property type="entry name" value="ArtM/GltK/GlnP/TcyL/YhdX-like"/>
</dbReference>
<dbReference type="KEGG" id="ldn:H9L06_06585"/>
<dbReference type="Proteomes" id="UP000515934">
    <property type="component" value="Chromosome"/>
</dbReference>
<evidence type="ECO:0000313" key="11">
    <source>
        <dbReference type="Proteomes" id="UP000515934"/>
    </source>
</evidence>
<dbReference type="InterPro" id="IPR010065">
    <property type="entry name" value="AA_ABC_transptr_permease_3TM"/>
</dbReference>
<dbReference type="GO" id="GO:0022857">
    <property type="term" value="F:transmembrane transporter activity"/>
    <property type="evidence" value="ECO:0007669"/>
    <property type="project" value="InterPro"/>
</dbReference>
<keyword evidence="4 8" id="KW-0812">Transmembrane</keyword>
<keyword evidence="6 8" id="KW-1133">Transmembrane helix</keyword>
<feature type="transmembrane region" description="Helical" evidence="8">
    <location>
        <begin position="81"/>
        <end position="101"/>
    </location>
</feature>
<keyword evidence="7 8" id="KW-0472">Membrane</keyword>